<dbReference type="InterPro" id="IPR050194">
    <property type="entry name" value="Glycosyltransferase_grp1"/>
</dbReference>
<organism evidence="2 3">
    <name type="scientific">Anabaena azotica FACHB-119</name>
    <dbReference type="NCBI Taxonomy" id="947527"/>
    <lineage>
        <taxon>Bacteria</taxon>
        <taxon>Bacillati</taxon>
        <taxon>Cyanobacteriota</taxon>
        <taxon>Cyanophyceae</taxon>
        <taxon>Nostocales</taxon>
        <taxon>Nostocaceae</taxon>
        <taxon>Anabaena</taxon>
        <taxon>Anabaena azotica</taxon>
    </lineage>
</organism>
<keyword evidence="3" id="KW-1185">Reference proteome</keyword>
<gene>
    <name evidence="2" type="ORF">H6G83_15105</name>
</gene>
<sequence length="386" mass="43891">MTTASIRVLFISHAYVVGVNQGKLNAIAQIDNIAVGLLAPSNWKAWEWNRLIPLETPYSQIRTYSAPVLFSGRGGAHIYAPWKLWQVLNDFRPDIVQVEEEVFSLCAFEFAIWSRFTGKPLAIFGWENIERKLPLPRRWLCQFVLKTARLLLPGNQDGAEIMRRWGYTGLLEVMPQMGVDPQFFTPRQQQASDRPFHIGFLGRLVHSKGIDLIFAAANQLRQQGYNFRILICGSGLIEAELRQLAHKQGVADWVIWHGAVRHEQVPEVISQFDVLVLPSRSTPKWKEQFGHVLIEAMAMGVPFVGSDSGEIPHVIGRGDLVFPEEDAQSLAQILARLIAEPQWRQAVGQYGIHRVNQLYSHQKIAQRLLELWKTVLHQNAQQLITT</sequence>
<dbReference type="RefSeq" id="WP_190473632.1">
    <property type="nucleotide sequence ID" value="NZ_JACJSG010000018.1"/>
</dbReference>
<proteinExistence type="predicted"/>
<evidence type="ECO:0000313" key="2">
    <source>
        <dbReference type="EMBL" id="MBD2501917.1"/>
    </source>
</evidence>
<dbReference type="CDD" id="cd03801">
    <property type="entry name" value="GT4_PimA-like"/>
    <property type="match status" value="1"/>
</dbReference>
<dbReference type="PANTHER" id="PTHR45947">
    <property type="entry name" value="SULFOQUINOVOSYL TRANSFERASE SQD2"/>
    <property type="match status" value="1"/>
</dbReference>
<dbReference type="Proteomes" id="UP000661112">
    <property type="component" value="Unassembled WGS sequence"/>
</dbReference>
<comment type="caution">
    <text evidence="2">The sequence shown here is derived from an EMBL/GenBank/DDBJ whole genome shotgun (WGS) entry which is preliminary data.</text>
</comment>
<dbReference type="PANTHER" id="PTHR45947:SF3">
    <property type="entry name" value="SULFOQUINOVOSYL TRANSFERASE SQD2"/>
    <property type="match status" value="1"/>
</dbReference>
<dbReference type="Gene3D" id="3.40.50.2000">
    <property type="entry name" value="Glycogen Phosphorylase B"/>
    <property type="match status" value="2"/>
</dbReference>
<dbReference type="SUPFAM" id="SSF53756">
    <property type="entry name" value="UDP-Glycosyltransferase/glycogen phosphorylase"/>
    <property type="match status" value="1"/>
</dbReference>
<name>A0ABR8D418_9NOST</name>
<accession>A0ABR8D418</accession>
<dbReference type="InterPro" id="IPR001296">
    <property type="entry name" value="Glyco_trans_1"/>
</dbReference>
<dbReference type="Pfam" id="PF00534">
    <property type="entry name" value="Glycos_transf_1"/>
    <property type="match status" value="1"/>
</dbReference>
<evidence type="ECO:0000313" key="3">
    <source>
        <dbReference type="Proteomes" id="UP000661112"/>
    </source>
</evidence>
<protein>
    <submittedName>
        <fullName evidence="2">Glycosyltransferase family 4 protein</fullName>
    </submittedName>
</protein>
<reference evidence="2 3" key="1">
    <citation type="journal article" date="2020" name="ISME J.">
        <title>Comparative genomics reveals insights into cyanobacterial evolution and habitat adaptation.</title>
        <authorList>
            <person name="Chen M.Y."/>
            <person name="Teng W.K."/>
            <person name="Zhao L."/>
            <person name="Hu C.X."/>
            <person name="Zhou Y.K."/>
            <person name="Han B.P."/>
            <person name="Song L.R."/>
            <person name="Shu W.S."/>
        </authorList>
    </citation>
    <scope>NUCLEOTIDE SEQUENCE [LARGE SCALE GENOMIC DNA]</scope>
    <source>
        <strain evidence="2 3">FACHB-119</strain>
    </source>
</reference>
<evidence type="ECO:0000259" key="1">
    <source>
        <dbReference type="Pfam" id="PF00534"/>
    </source>
</evidence>
<feature type="domain" description="Glycosyl transferase family 1" evidence="1">
    <location>
        <begin position="187"/>
        <end position="353"/>
    </location>
</feature>
<dbReference type="EMBL" id="JACJSG010000018">
    <property type="protein sequence ID" value="MBD2501917.1"/>
    <property type="molecule type" value="Genomic_DNA"/>
</dbReference>